<dbReference type="Pfam" id="PF00535">
    <property type="entry name" value="Glycos_transf_2"/>
    <property type="match status" value="1"/>
</dbReference>
<comment type="function">
    <text evidence="6">Catalyzes the glycosylation of 4,4'-diaponeurosporenoate, i.e. the esterification of glucose at the C1'' position with the carboxyl group of 4,4'-diaponeurosporenic acid, to form glycosyl-4,4'-diaponeurosporenoate. This is a step in the biosynthesis of staphyloxanthin, an orange pigment present in most staphylococci strains.</text>
</comment>
<comment type="pathway">
    <text evidence="7">Carotenoid biosynthesis; staphyloxanthin biosynthesis; staphyloxanthin from farnesyl diphosphate: step 4/5.</text>
</comment>
<proteinExistence type="inferred from homology"/>
<keyword evidence="4 11" id="KW-0808">Transferase</keyword>
<dbReference type="Proteomes" id="UP001600165">
    <property type="component" value="Unassembled WGS sequence"/>
</dbReference>
<name>A0ABW6IMY2_9CYAN</name>
<keyword evidence="2" id="KW-1003">Cell membrane</keyword>
<reference evidence="11 12" key="1">
    <citation type="submission" date="2024-10" db="EMBL/GenBank/DDBJ databases">
        <authorList>
            <person name="Ratan Roy A."/>
            <person name="Morales Sandoval P.H."/>
            <person name="De Los Santos Villalobos S."/>
            <person name="Chakraborty S."/>
            <person name="Mukherjee J."/>
        </authorList>
    </citation>
    <scope>NUCLEOTIDE SEQUENCE [LARGE SCALE GENOMIC DNA]</scope>
    <source>
        <strain evidence="11 12">S1</strain>
    </source>
</reference>
<evidence type="ECO:0000256" key="1">
    <source>
        <dbReference type="ARBA" id="ARBA00004236"/>
    </source>
</evidence>
<keyword evidence="12" id="KW-1185">Reference proteome</keyword>
<evidence type="ECO:0000256" key="5">
    <source>
        <dbReference type="ARBA" id="ARBA00023136"/>
    </source>
</evidence>
<dbReference type="InterPro" id="IPR029044">
    <property type="entry name" value="Nucleotide-diphossugar_trans"/>
</dbReference>
<dbReference type="EMBL" id="JBHZOL010000123">
    <property type="protein sequence ID" value="MFE4108654.1"/>
    <property type="molecule type" value="Genomic_DNA"/>
</dbReference>
<comment type="caution">
    <text evidence="11">The sequence shown here is derived from an EMBL/GenBank/DDBJ whole genome shotgun (WGS) entry which is preliminary data.</text>
</comment>
<comment type="similarity">
    <text evidence="8">Belongs to the glycosyltransferase 2 family. CrtQ subfamily.</text>
</comment>
<evidence type="ECO:0000259" key="10">
    <source>
        <dbReference type="Pfam" id="PF00535"/>
    </source>
</evidence>
<evidence type="ECO:0000313" key="11">
    <source>
        <dbReference type="EMBL" id="MFE4108654.1"/>
    </source>
</evidence>
<dbReference type="GO" id="GO:0016757">
    <property type="term" value="F:glycosyltransferase activity"/>
    <property type="evidence" value="ECO:0007669"/>
    <property type="project" value="UniProtKB-KW"/>
</dbReference>
<dbReference type="RefSeq" id="WP_377968273.1">
    <property type="nucleotide sequence ID" value="NZ_JBHZOL010000123.1"/>
</dbReference>
<keyword evidence="3 11" id="KW-0328">Glycosyltransferase</keyword>
<evidence type="ECO:0000256" key="8">
    <source>
        <dbReference type="ARBA" id="ARBA00038120"/>
    </source>
</evidence>
<evidence type="ECO:0000256" key="4">
    <source>
        <dbReference type="ARBA" id="ARBA00022679"/>
    </source>
</evidence>
<evidence type="ECO:0000256" key="6">
    <source>
        <dbReference type="ARBA" id="ARBA00037281"/>
    </source>
</evidence>
<keyword evidence="5" id="KW-0472">Membrane</keyword>
<evidence type="ECO:0000256" key="9">
    <source>
        <dbReference type="ARBA" id="ARBA00040345"/>
    </source>
</evidence>
<protein>
    <recommendedName>
        <fullName evidence="9">4,4'-diaponeurosporenoate glycosyltransferase</fullName>
    </recommendedName>
</protein>
<evidence type="ECO:0000313" key="12">
    <source>
        <dbReference type="Proteomes" id="UP001600165"/>
    </source>
</evidence>
<organism evidence="11 12">
    <name type="scientific">Almyronema epifaneia S1</name>
    <dbReference type="NCBI Taxonomy" id="2991925"/>
    <lineage>
        <taxon>Bacteria</taxon>
        <taxon>Bacillati</taxon>
        <taxon>Cyanobacteriota</taxon>
        <taxon>Cyanophyceae</taxon>
        <taxon>Nodosilineales</taxon>
        <taxon>Nodosilineaceae</taxon>
        <taxon>Almyronema</taxon>
        <taxon>Almyronema epifaneia</taxon>
    </lineage>
</organism>
<evidence type="ECO:0000256" key="7">
    <source>
        <dbReference type="ARBA" id="ARBA00037904"/>
    </source>
</evidence>
<gene>
    <name evidence="11" type="ORF">ACFVKH_20455</name>
</gene>
<evidence type="ECO:0000256" key="2">
    <source>
        <dbReference type="ARBA" id="ARBA00022475"/>
    </source>
</evidence>
<sequence length="445" mass="49711">MSAIFAQPLQTALQPTELLPLTPTLPLPTCRVCVGVPIRNEAEHLPALVKALAHQVDERGQPLDPASYEVLILANNCSDNSAAIAWALGQKYPALNLQVIEVTLPQPQAHVGQARRLVLNEAYRRLSLLADHPLRQASRDRRLIASTDGDTEVAANWLSSLLNEFDQGVDAICGRILTRRTPDLGTPAKTSLYFLRYMAHRYFTAQLEALLDPLPHDRWPRHYQHFGANLAVSAALYGQVGGVPLVPEQEDVALYHKLQQVDAKIRHSPHVRVITSARRLGRTGGGLAARLNQLTQASREQKAIWVESPRLTEARILLRRQLRQCWAALRQNPSEEGAKLRLNPIATSLGLPEAQLRQQIKTALTFGLLLEAIETDQKKRLDVSMWQSATTEISHANMHLRQRLQSLRQPWIAPVEAIPSVSRSAYPLLETLKQIQPIPLFSLTY</sequence>
<dbReference type="SUPFAM" id="SSF53448">
    <property type="entry name" value="Nucleotide-diphospho-sugar transferases"/>
    <property type="match status" value="1"/>
</dbReference>
<dbReference type="Gene3D" id="3.90.550.10">
    <property type="entry name" value="Spore Coat Polysaccharide Biosynthesis Protein SpsA, Chain A"/>
    <property type="match status" value="1"/>
</dbReference>
<evidence type="ECO:0000256" key="3">
    <source>
        <dbReference type="ARBA" id="ARBA00022676"/>
    </source>
</evidence>
<dbReference type="PANTHER" id="PTHR43646">
    <property type="entry name" value="GLYCOSYLTRANSFERASE"/>
    <property type="match status" value="1"/>
</dbReference>
<comment type="subcellular location">
    <subcellularLocation>
        <location evidence="1">Cell membrane</location>
    </subcellularLocation>
</comment>
<accession>A0ABW6IMY2</accession>
<dbReference type="PANTHER" id="PTHR43646:SF2">
    <property type="entry name" value="GLYCOSYLTRANSFERASE 2-LIKE DOMAIN-CONTAINING PROTEIN"/>
    <property type="match status" value="1"/>
</dbReference>
<dbReference type="InterPro" id="IPR001173">
    <property type="entry name" value="Glyco_trans_2-like"/>
</dbReference>
<feature type="domain" description="Glycosyltransferase 2-like" evidence="10">
    <location>
        <begin position="33"/>
        <end position="189"/>
    </location>
</feature>